<dbReference type="GO" id="GO:0004467">
    <property type="term" value="F:long-chain fatty acid-CoA ligase activity"/>
    <property type="evidence" value="ECO:0007669"/>
    <property type="project" value="UniProtKB-EC"/>
</dbReference>
<dbReference type="Proteomes" id="UP000589036">
    <property type="component" value="Unassembled WGS sequence"/>
</dbReference>
<evidence type="ECO:0000313" key="5">
    <source>
        <dbReference type="EMBL" id="NYE50461.1"/>
    </source>
</evidence>
<evidence type="ECO:0000259" key="4">
    <source>
        <dbReference type="Pfam" id="PF13193"/>
    </source>
</evidence>
<dbReference type="EC" id="6.2.1.3" evidence="5"/>
<reference evidence="5 6" key="1">
    <citation type="submission" date="2020-07" db="EMBL/GenBank/DDBJ databases">
        <title>Sequencing the genomes of 1000 actinobacteria strains.</title>
        <authorList>
            <person name="Klenk H.-P."/>
        </authorList>
    </citation>
    <scope>NUCLEOTIDE SEQUENCE [LARGE SCALE GENOMIC DNA]</scope>
    <source>
        <strain evidence="5 6">CXB654</strain>
    </source>
</reference>
<organism evidence="5 6">
    <name type="scientific">Spinactinospora alkalitolerans</name>
    <dbReference type="NCBI Taxonomy" id="687207"/>
    <lineage>
        <taxon>Bacteria</taxon>
        <taxon>Bacillati</taxon>
        <taxon>Actinomycetota</taxon>
        <taxon>Actinomycetes</taxon>
        <taxon>Streptosporangiales</taxon>
        <taxon>Nocardiopsidaceae</taxon>
        <taxon>Spinactinospora</taxon>
    </lineage>
</organism>
<dbReference type="Gene3D" id="3.40.50.12780">
    <property type="entry name" value="N-terminal domain of ligase-like"/>
    <property type="match status" value="1"/>
</dbReference>
<dbReference type="InterPro" id="IPR042099">
    <property type="entry name" value="ANL_N_sf"/>
</dbReference>
<dbReference type="GO" id="GO:0031956">
    <property type="term" value="F:medium-chain fatty acid-CoA ligase activity"/>
    <property type="evidence" value="ECO:0007669"/>
    <property type="project" value="TreeGrafter"/>
</dbReference>
<gene>
    <name evidence="5" type="ORF">HDA32_005581</name>
</gene>
<comment type="caution">
    <text evidence="5">The sequence shown here is derived from an EMBL/GenBank/DDBJ whole genome shotgun (WGS) entry which is preliminary data.</text>
</comment>
<evidence type="ECO:0000256" key="1">
    <source>
        <dbReference type="ARBA" id="ARBA00006432"/>
    </source>
</evidence>
<dbReference type="CDD" id="cd04433">
    <property type="entry name" value="AFD_class_I"/>
    <property type="match status" value="1"/>
</dbReference>
<sequence length="498" mass="54465">MSSFADDVLYMGLTEGPDRHAVADTFGDWTWRELHEQVLKMEAYLRSLDIPQLSRVVLVGPDSVWHHIMLLACARAEMIFVPVNNRYTPADADHVMRLIKPAVGLLHPDFVSIFAHTGYHASGERMGAFDLVTWDVSKVKDLSKVQTQRTPILITLTSGSTAAPKPVLYSSEGEKAVSRLHGALWRLNSSDVLLAPPAFSWIYGLGTANLTGLMSGSRAVMLERFSPTLMCDRAAGRGVTVFMGVVTHFRILVDYCEKTGRRPFGPELRMAVSGGERRDETAFAKFEEMFGVPVLDLYASSEGRPGFGYDPHTDPRPMSGSCGRVIPGVQAKVEAQQDGDPTGQLHLRSEGNYMGYFDPESLVELEITPQDWLPMGDRFEISDDGWGFVAGRSKEVIIRGGANISPVEVEAVIAQHPDVTGVAVVGIDSASHGESVAAAVVGDFDDVKKLRAALAEHCQARLANFKVPTEWLVLDRLPRNSNDKVDKIAVKGLFSANA</sequence>
<protein>
    <submittedName>
        <fullName evidence="5">Long-chain acyl-CoA synthetase</fullName>
        <ecNumber evidence="5">6.2.1.3</ecNumber>
    </submittedName>
</protein>
<dbReference type="Pfam" id="PF00501">
    <property type="entry name" value="AMP-binding"/>
    <property type="match status" value="1"/>
</dbReference>
<dbReference type="SUPFAM" id="SSF56801">
    <property type="entry name" value="Acetyl-CoA synthetase-like"/>
    <property type="match status" value="1"/>
</dbReference>
<evidence type="ECO:0000256" key="2">
    <source>
        <dbReference type="ARBA" id="ARBA00022598"/>
    </source>
</evidence>
<dbReference type="EMBL" id="JACCCC010000001">
    <property type="protein sequence ID" value="NYE50461.1"/>
    <property type="molecule type" value="Genomic_DNA"/>
</dbReference>
<keyword evidence="2 5" id="KW-0436">Ligase</keyword>
<dbReference type="AlphaFoldDB" id="A0A852U2T8"/>
<dbReference type="InterPro" id="IPR025110">
    <property type="entry name" value="AMP-bd_C"/>
</dbReference>
<dbReference type="InterPro" id="IPR000873">
    <property type="entry name" value="AMP-dep_synth/lig_dom"/>
</dbReference>
<proteinExistence type="inferred from homology"/>
<name>A0A852U2T8_9ACTN</name>
<accession>A0A852U2T8</accession>
<dbReference type="Pfam" id="PF13193">
    <property type="entry name" value="AMP-binding_C"/>
    <property type="match status" value="1"/>
</dbReference>
<evidence type="ECO:0000313" key="6">
    <source>
        <dbReference type="Proteomes" id="UP000589036"/>
    </source>
</evidence>
<dbReference type="Gene3D" id="3.30.300.30">
    <property type="match status" value="1"/>
</dbReference>
<feature type="domain" description="AMP-dependent synthetase/ligase" evidence="3">
    <location>
        <begin position="16"/>
        <end position="357"/>
    </location>
</feature>
<evidence type="ECO:0000259" key="3">
    <source>
        <dbReference type="Pfam" id="PF00501"/>
    </source>
</evidence>
<dbReference type="RefSeq" id="WP_179645938.1">
    <property type="nucleotide sequence ID" value="NZ_BAAAYY010000030.1"/>
</dbReference>
<dbReference type="InterPro" id="IPR045851">
    <property type="entry name" value="AMP-bd_C_sf"/>
</dbReference>
<comment type="similarity">
    <text evidence="1">Belongs to the ATP-dependent AMP-binding enzyme family.</text>
</comment>
<dbReference type="PANTHER" id="PTHR43201:SF5">
    <property type="entry name" value="MEDIUM-CHAIN ACYL-COA LIGASE ACSF2, MITOCHONDRIAL"/>
    <property type="match status" value="1"/>
</dbReference>
<feature type="domain" description="AMP-binding enzyme C-terminal" evidence="4">
    <location>
        <begin position="408"/>
        <end position="484"/>
    </location>
</feature>
<keyword evidence="6" id="KW-1185">Reference proteome</keyword>
<dbReference type="PANTHER" id="PTHR43201">
    <property type="entry name" value="ACYL-COA SYNTHETASE"/>
    <property type="match status" value="1"/>
</dbReference>